<dbReference type="EMBL" id="BJUM01000034">
    <property type="protein sequence ID" value="GEK56201.1"/>
    <property type="molecule type" value="Genomic_DNA"/>
</dbReference>
<dbReference type="InterPro" id="IPR012292">
    <property type="entry name" value="Globin/Proto"/>
</dbReference>
<dbReference type="GO" id="GO:0020037">
    <property type="term" value="F:heme binding"/>
    <property type="evidence" value="ECO:0007669"/>
    <property type="project" value="InterPro"/>
</dbReference>
<name>A0A510Y008_9GAMM</name>
<dbReference type="Proteomes" id="UP000321419">
    <property type="component" value="Unassembled WGS sequence"/>
</dbReference>
<dbReference type="InterPro" id="IPR009050">
    <property type="entry name" value="Globin-like_sf"/>
</dbReference>
<evidence type="ECO:0000313" key="2">
    <source>
        <dbReference type="Proteomes" id="UP000321419"/>
    </source>
</evidence>
<accession>A0A510Y008</accession>
<organism evidence="1 2">
    <name type="scientific">Pseudoalteromonas espejiana</name>
    <dbReference type="NCBI Taxonomy" id="28107"/>
    <lineage>
        <taxon>Bacteria</taxon>
        <taxon>Pseudomonadati</taxon>
        <taxon>Pseudomonadota</taxon>
        <taxon>Gammaproteobacteria</taxon>
        <taxon>Alteromonadales</taxon>
        <taxon>Pseudoalteromonadaceae</taxon>
        <taxon>Pseudoalteromonas</taxon>
    </lineage>
</organism>
<evidence type="ECO:0000313" key="1">
    <source>
        <dbReference type="EMBL" id="GEK56201.1"/>
    </source>
</evidence>
<dbReference type="AlphaFoldDB" id="A0A510Y008"/>
<dbReference type="OrthoDB" id="6291969at2"/>
<dbReference type="RefSeq" id="WP_089347165.1">
    <property type="nucleotide sequence ID" value="NZ_BJUM01000034.1"/>
</dbReference>
<reference evidence="1 2" key="1">
    <citation type="submission" date="2019-07" db="EMBL/GenBank/DDBJ databases">
        <title>Whole genome shotgun sequence of Pseudoalteromonas espejiana NBRC 102222.</title>
        <authorList>
            <person name="Hosoyama A."/>
            <person name="Uohara A."/>
            <person name="Ohji S."/>
            <person name="Ichikawa N."/>
        </authorList>
    </citation>
    <scope>NUCLEOTIDE SEQUENCE [LARGE SCALE GENOMIC DNA]</scope>
    <source>
        <strain evidence="1 2">NBRC 102222</strain>
    </source>
</reference>
<proteinExistence type="predicted"/>
<evidence type="ECO:0008006" key="3">
    <source>
        <dbReference type="Google" id="ProtNLM"/>
    </source>
</evidence>
<dbReference type="CDD" id="cd01040">
    <property type="entry name" value="Mb-like"/>
    <property type="match status" value="1"/>
</dbReference>
<dbReference type="GO" id="GO:0019825">
    <property type="term" value="F:oxygen binding"/>
    <property type="evidence" value="ECO:0007669"/>
    <property type="project" value="InterPro"/>
</dbReference>
<protein>
    <recommendedName>
        <fullName evidence="3">Globin family profile domain-containing protein</fullName>
    </recommendedName>
</protein>
<dbReference type="Gene3D" id="1.10.490.10">
    <property type="entry name" value="Globins"/>
    <property type="match status" value="1"/>
</dbReference>
<gene>
    <name evidence="1" type="ORF">PES01_30460</name>
</gene>
<comment type="caution">
    <text evidence="1">The sequence shown here is derived from an EMBL/GenBank/DDBJ whole genome shotgun (WGS) entry which is preliminary data.</text>
</comment>
<dbReference type="SUPFAM" id="SSF46458">
    <property type="entry name" value="Globin-like"/>
    <property type="match status" value="1"/>
</dbReference>
<keyword evidence="2" id="KW-1185">Reference proteome</keyword>
<dbReference type="InterPro" id="IPR044399">
    <property type="entry name" value="Mb-like_M"/>
</dbReference>
<sequence length="153" mass="17615">MNTYQPQLIKSLNAIKPNFHAFTARFHGKLEASAITMQYPSAAYFNEKSYILYCVLERIVRHLDNPSSVAPFLTHHLQYLKKMNATAKDITILCDAFYDTLSEHLGRLFTSQTQSAWQQALRYFESFANTALFKKSNVVSLEQKISELRSNKV</sequence>